<comment type="catalytic activity">
    <reaction evidence="4">
        <text>1D-myo-inositol 2-(L-cysteinylamino)-2-deoxy-alpha-D-glucopyranoside + acetyl-CoA = mycothiol + CoA + H(+)</text>
        <dbReference type="Rhea" id="RHEA:26172"/>
        <dbReference type="ChEBI" id="CHEBI:15378"/>
        <dbReference type="ChEBI" id="CHEBI:16768"/>
        <dbReference type="ChEBI" id="CHEBI:57287"/>
        <dbReference type="ChEBI" id="CHEBI:57288"/>
        <dbReference type="ChEBI" id="CHEBI:58887"/>
        <dbReference type="EC" id="2.3.1.189"/>
    </reaction>
</comment>
<feature type="binding site" evidence="4">
    <location>
        <begin position="237"/>
        <end position="243"/>
    </location>
    <ligand>
        <name>acetyl-CoA</name>
        <dbReference type="ChEBI" id="CHEBI:57288"/>
        <label>2</label>
    </ligand>
</feature>
<feature type="binding site" evidence="4">
    <location>
        <position position="226"/>
    </location>
    <ligand>
        <name>1D-myo-inositol 2-(L-cysteinylamino)-2-deoxy-alpha-D-glucopyranoside</name>
        <dbReference type="ChEBI" id="CHEBI:58887"/>
    </ligand>
</feature>
<comment type="function">
    <text evidence="4">Catalyzes the transfer of acetyl from acetyl-CoA to desacetylmycothiol (Cys-GlcN-Ins) to form mycothiol.</text>
</comment>
<protein>
    <recommendedName>
        <fullName evidence="4">Mycothiol acetyltransferase</fullName>
        <shortName evidence="4">MSH acetyltransferase</shortName>
        <ecNumber evidence="4">2.3.1.189</ecNumber>
    </recommendedName>
    <alternativeName>
        <fullName evidence="4">Mycothiol synthase</fullName>
    </alternativeName>
</protein>
<dbReference type="NCBIfam" id="TIGR03448">
    <property type="entry name" value="mycothiol_MshD"/>
    <property type="match status" value="1"/>
</dbReference>
<feature type="domain" description="N-acetyltransferase" evidence="5">
    <location>
        <begin position="152"/>
        <end position="299"/>
    </location>
</feature>
<dbReference type="CDD" id="cd04301">
    <property type="entry name" value="NAT_SF"/>
    <property type="match status" value="2"/>
</dbReference>
<dbReference type="PANTHER" id="PTHR43617">
    <property type="entry name" value="L-AMINO ACID N-ACETYLTRANSFERASE"/>
    <property type="match status" value="1"/>
</dbReference>
<dbReference type="PIRSF" id="PIRSF021524">
    <property type="entry name" value="MSH_acetyltransferase"/>
    <property type="match status" value="1"/>
</dbReference>
<keyword evidence="2 4" id="KW-0677">Repeat</keyword>
<feature type="binding site" evidence="4">
    <location>
        <position position="218"/>
    </location>
    <ligand>
        <name>1D-myo-inositol 2-(L-cysteinylamino)-2-deoxy-alpha-D-glucopyranoside</name>
        <dbReference type="ChEBI" id="CHEBI:58887"/>
    </ligand>
</feature>
<dbReference type="Pfam" id="PF00583">
    <property type="entry name" value="Acetyltransf_1"/>
    <property type="match status" value="2"/>
</dbReference>
<feature type="binding site" evidence="4">
    <location>
        <position position="46"/>
    </location>
    <ligand>
        <name>1D-myo-inositol 2-(L-cysteinylamino)-2-deoxy-alpha-D-glucopyranoside</name>
        <dbReference type="ChEBI" id="CHEBI:58887"/>
    </ligand>
</feature>
<proteinExistence type="inferred from homology"/>
<evidence type="ECO:0000313" key="6">
    <source>
        <dbReference type="EMBL" id="GAA4636095.1"/>
    </source>
</evidence>
<sequence length="308" mass="33254">MVRQQGITLPIVDVIARKRLTDDEVRAALAVTEAAAAADGVRPLGESSLLRLRDGGGAVLARDGAELAGVGVLDGDAAEFVVHPAFRRRGHGRALATALLERAGSLRVWAHGELPGAVALAGSLGFVRFRALWKMRRPLDTALPEATWAEGVRLRTFDVGADEDAWVRVNARAFADHPEQGAWTRADLERREREPWFSPEGFFLAERDGELIGFHWTKVHEGGIGEVYVVGVDPAAQGLGLGRALTLAGLHHLKAQGLPTVMLYADESNTPAISLYERLGFEHFATDAMYRAPAPSPRTDSATDGARF</sequence>
<dbReference type="PANTHER" id="PTHR43617:SF31">
    <property type="entry name" value="MYCOTHIOL ACETYLTRANSFERASE"/>
    <property type="match status" value="1"/>
</dbReference>
<organism evidence="6 7">
    <name type="scientific">Actinoallomurus vinaceus</name>
    <dbReference type="NCBI Taxonomy" id="1080074"/>
    <lineage>
        <taxon>Bacteria</taxon>
        <taxon>Bacillati</taxon>
        <taxon>Actinomycetota</taxon>
        <taxon>Actinomycetes</taxon>
        <taxon>Streptosporangiales</taxon>
        <taxon>Thermomonosporaceae</taxon>
        <taxon>Actinoallomurus</taxon>
    </lineage>
</organism>
<evidence type="ECO:0000256" key="2">
    <source>
        <dbReference type="ARBA" id="ARBA00022737"/>
    </source>
</evidence>
<dbReference type="SUPFAM" id="SSF55729">
    <property type="entry name" value="Acyl-CoA N-acyltransferases (Nat)"/>
    <property type="match status" value="1"/>
</dbReference>
<keyword evidence="3 4" id="KW-0012">Acyltransferase</keyword>
<dbReference type="EC" id="2.3.1.189" evidence="4"/>
<evidence type="ECO:0000256" key="3">
    <source>
        <dbReference type="ARBA" id="ARBA00023315"/>
    </source>
</evidence>
<dbReference type="InterPro" id="IPR017813">
    <property type="entry name" value="Mycothiol_AcTrfase"/>
</dbReference>
<dbReference type="Gene3D" id="3.40.630.30">
    <property type="match status" value="1"/>
</dbReference>
<dbReference type="HAMAP" id="MF_01698">
    <property type="entry name" value="MshD"/>
    <property type="match status" value="1"/>
</dbReference>
<feature type="binding site" evidence="4">
    <location>
        <position position="264"/>
    </location>
    <ligand>
        <name>1D-myo-inositol 2-(L-cysteinylamino)-2-deoxy-alpha-D-glucopyranoside</name>
        <dbReference type="ChEBI" id="CHEBI:58887"/>
    </ligand>
</feature>
<name>A0ABP8UQH0_9ACTN</name>
<accession>A0ABP8UQH0</accession>
<evidence type="ECO:0000313" key="7">
    <source>
        <dbReference type="Proteomes" id="UP001501442"/>
    </source>
</evidence>
<keyword evidence="7" id="KW-1185">Reference proteome</keyword>
<feature type="domain" description="N-acetyltransferase" evidence="5">
    <location>
        <begin position="15"/>
        <end position="150"/>
    </location>
</feature>
<evidence type="ECO:0000256" key="4">
    <source>
        <dbReference type="HAMAP-Rule" id="MF_01698"/>
    </source>
</evidence>
<feature type="binding site" evidence="4">
    <location>
        <begin position="230"/>
        <end position="232"/>
    </location>
    <ligand>
        <name>acetyl-CoA</name>
        <dbReference type="ChEBI" id="CHEBI:57288"/>
        <label>2</label>
    </ligand>
</feature>
<comment type="subunit">
    <text evidence="4">Monomer.</text>
</comment>
<dbReference type="InterPro" id="IPR050276">
    <property type="entry name" value="MshD_Acetyltransferase"/>
</dbReference>
<dbReference type="InterPro" id="IPR000182">
    <property type="entry name" value="GNAT_dom"/>
</dbReference>
<dbReference type="PROSITE" id="PS51186">
    <property type="entry name" value="GNAT"/>
    <property type="match status" value="2"/>
</dbReference>
<dbReference type="InterPro" id="IPR016181">
    <property type="entry name" value="Acyl_CoA_acyltransferase"/>
</dbReference>
<dbReference type="Proteomes" id="UP001501442">
    <property type="component" value="Unassembled WGS sequence"/>
</dbReference>
<evidence type="ECO:0000256" key="1">
    <source>
        <dbReference type="ARBA" id="ARBA00022679"/>
    </source>
</evidence>
<comment type="caution">
    <text evidence="6">The sequence shown here is derived from an EMBL/GenBank/DDBJ whole genome shotgun (WGS) entry which is preliminary data.</text>
</comment>
<evidence type="ECO:0000259" key="5">
    <source>
        <dbReference type="PROSITE" id="PS51186"/>
    </source>
</evidence>
<dbReference type="EMBL" id="BAABHK010000016">
    <property type="protein sequence ID" value="GAA4636095.1"/>
    <property type="molecule type" value="Genomic_DNA"/>
</dbReference>
<keyword evidence="1 4" id="KW-0808">Transferase</keyword>
<reference evidence="7" key="1">
    <citation type="journal article" date="2019" name="Int. J. Syst. Evol. Microbiol.">
        <title>The Global Catalogue of Microorganisms (GCM) 10K type strain sequencing project: providing services to taxonomists for standard genome sequencing and annotation.</title>
        <authorList>
            <consortium name="The Broad Institute Genomics Platform"/>
            <consortium name="The Broad Institute Genome Sequencing Center for Infectious Disease"/>
            <person name="Wu L."/>
            <person name="Ma J."/>
        </authorList>
    </citation>
    <scope>NUCLEOTIDE SEQUENCE [LARGE SCALE GENOMIC DNA]</scope>
    <source>
        <strain evidence="7">JCM 17939</strain>
    </source>
</reference>
<comment type="similarity">
    <text evidence="4">Belongs to the acetyltransferase family. MshD subfamily.</text>
</comment>
<feature type="binding site" evidence="4">
    <location>
        <position position="179"/>
    </location>
    <ligand>
        <name>1D-myo-inositol 2-(L-cysteinylamino)-2-deoxy-alpha-D-glucopyranoside</name>
        <dbReference type="ChEBI" id="CHEBI:58887"/>
    </ligand>
</feature>
<gene>
    <name evidence="4 6" type="primary">mshD</name>
    <name evidence="6" type="ORF">GCM10023196_084530</name>
</gene>
<comment type="caution">
    <text evidence="4">Lacks conserved residue(s) required for the propagation of feature annotation.</text>
</comment>